<dbReference type="Pfam" id="PF08245">
    <property type="entry name" value="Mur_ligase_M"/>
    <property type="match status" value="1"/>
</dbReference>
<dbReference type="Proteomes" id="UP000050497">
    <property type="component" value="Unassembled WGS sequence"/>
</dbReference>
<dbReference type="InterPro" id="IPR036615">
    <property type="entry name" value="Mur_ligase_C_dom_sf"/>
</dbReference>
<evidence type="ECO:0000256" key="10">
    <source>
        <dbReference type="HAMAP-Rule" id="MF_02019"/>
    </source>
</evidence>
<evidence type="ECO:0000256" key="7">
    <source>
        <dbReference type="ARBA" id="ARBA00022984"/>
    </source>
</evidence>
<reference evidence="15 17" key="1">
    <citation type="submission" date="2015-09" db="EMBL/GenBank/DDBJ databases">
        <title>Identification and resolution of microdiversity through metagenomic sequencing of parallel consortia.</title>
        <authorList>
            <person name="Nelson W.C."/>
            <person name="Romine M.F."/>
            <person name="Lindemann S.R."/>
        </authorList>
    </citation>
    <scope>NUCLEOTIDE SEQUENCE [LARGE SCALE GENOMIC DNA]</scope>
    <source>
        <strain evidence="15">HL-109</strain>
    </source>
</reference>
<dbReference type="UniPathway" id="UPA00219"/>
<protein>
    <recommendedName>
        <fullName evidence="10 11">UDP-N-acetylmuramoyl-tripeptide--D-alanyl-D-alanine ligase</fullName>
        <ecNumber evidence="10 11">6.3.2.10</ecNumber>
    </recommendedName>
    <alternativeName>
        <fullName evidence="10">D-alanyl-D-alanine-adding enzyme</fullName>
    </alternativeName>
</protein>
<evidence type="ECO:0000259" key="14">
    <source>
        <dbReference type="Pfam" id="PF08245"/>
    </source>
</evidence>
<dbReference type="GO" id="GO:0051301">
    <property type="term" value="P:cell division"/>
    <property type="evidence" value="ECO:0007669"/>
    <property type="project" value="UniProtKB-KW"/>
</dbReference>
<comment type="caution">
    <text evidence="15">The sequence shown here is derived from an EMBL/GenBank/DDBJ whole genome shotgun (WGS) entry which is preliminary data.</text>
</comment>
<keyword evidence="18" id="KW-1185">Reference proteome</keyword>
<dbReference type="SUPFAM" id="SSF53244">
    <property type="entry name" value="MurD-like peptide ligases, peptide-binding domain"/>
    <property type="match status" value="1"/>
</dbReference>
<dbReference type="GO" id="GO:0005524">
    <property type="term" value="F:ATP binding"/>
    <property type="evidence" value="ECO:0007669"/>
    <property type="project" value="UniProtKB-UniRule"/>
</dbReference>
<dbReference type="InterPro" id="IPR000713">
    <property type="entry name" value="Mur_ligase_N"/>
</dbReference>
<evidence type="ECO:0000256" key="3">
    <source>
        <dbReference type="ARBA" id="ARBA00022618"/>
    </source>
</evidence>
<evidence type="ECO:0000256" key="9">
    <source>
        <dbReference type="ARBA" id="ARBA00023316"/>
    </source>
</evidence>
<dbReference type="PATRIC" id="fig|1653334.4.peg.579"/>
<comment type="caution">
    <text evidence="10">Lacks conserved residue(s) required for the propagation of feature annotation.</text>
</comment>
<evidence type="ECO:0000259" key="13">
    <source>
        <dbReference type="Pfam" id="PF02875"/>
    </source>
</evidence>
<dbReference type="InterPro" id="IPR051046">
    <property type="entry name" value="MurCDEF_CellWall_CoF430Synth"/>
</dbReference>
<dbReference type="Gene3D" id="3.40.1390.10">
    <property type="entry name" value="MurE/MurF, N-terminal domain"/>
    <property type="match status" value="1"/>
</dbReference>
<keyword evidence="2 10" id="KW-0436">Ligase</keyword>
<feature type="domain" description="Mur ligase N-terminal catalytic" evidence="12">
    <location>
        <begin position="31"/>
        <end position="78"/>
    </location>
</feature>
<dbReference type="Pfam" id="PF01225">
    <property type="entry name" value="Mur_ligase"/>
    <property type="match status" value="1"/>
</dbReference>
<dbReference type="NCBIfam" id="TIGR01143">
    <property type="entry name" value="murF"/>
    <property type="match status" value="1"/>
</dbReference>
<dbReference type="STRING" id="1653334.GA0071312_0257"/>
<dbReference type="AlphaFoldDB" id="A0A0P8A314"/>
<organism evidence="15 17">
    <name type="scientific">Saliniramus fredricksonii</name>
    <dbReference type="NCBI Taxonomy" id="1653334"/>
    <lineage>
        <taxon>Bacteria</taxon>
        <taxon>Pseudomonadati</taxon>
        <taxon>Pseudomonadota</taxon>
        <taxon>Alphaproteobacteria</taxon>
        <taxon>Hyphomicrobiales</taxon>
        <taxon>Salinarimonadaceae</taxon>
        <taxon>Saliniramus</taxon>
    </lineage>
</organism>
<sequence length="486" mass="50907">MMNAQSMPLWTGEEACAAMQARSIGPLPARIEGISIDTRSLKPGDLFFAITGDARDGHDFVVQALEKGAAAAVIARDRAEALATACESLPGALFVVPDTLTAMEDLGRAARARSDARIIAITGSVGKTGSKEAMRLLLSRSGRTHASAASYNNHWGVPLTLARMPRDTQYGVFEIGMNHAGEIAPLARMVRPDVAIVTTVEAVHIEHFHSVSGIADAKGEIFLGLEPGGVAVINRDNPHFERLRAHALASDAGRVVCFGESEGADVRALRIIAKQDMTIVDARVFETPLTYRVGMVGRHVAINSLGLVAAIHALGLDLALAALALGDLTPPTGRGARDLLAFNGGELLLVDESYNANPASMRAALETLGQTEIGFRGRRIAVLGDMLELGDSGPAAHGELAHSVIGNGVDLVFAAGPLMKNLMAALPPERRGGYANLATGLEGVVVAALRAGDVVMVKGSRGIRMERIVEAVKKRAGTGSALAQEG</sequence>
<keyword evidence="6 10" id="KW-0133">Cell shape</keyword>
<keyword evidence="1 10" id="KW-0963">Cytoplasm</keyword>
<dbReference type="SUPFAM" id="SSF53623">
    <property type="entry name" value="MurD-like peptide ligases, catalytic domain"/>
    <property type="match status" value="1"/>
</dbReference>
<evidence type="ECO:0000256" key="2">
    <source>
        <dbReference type="ARBA" id="ARBA00022598"/>
    </source>
</evidence>
<evidence type="ECO:0000256" key="6">
    <source>
        <dbReference type="ARBA" id="ARBA00022960"/>
    </source>
</evidence>
<dbReference type="EMBL" id="LJSX01000024">
    <property type="protein sequence ID" value="KPQ09619.1"/>
    <property type="molecule type" value="Genomic_DNA"/>
</dbReference>
<keyword evidence="9 10" id="KW-0961">Cell wall biogenesis/degradation</keyword>
<keyword evidence="3 10" id="KW-0132">Cell division</keyword>
<evidence type="ECO:0000259" key="12">
    <source>
        <dbReference type="Pfam" id="PF01225"/>
    </source>
</evidence>
<dbReference type="GO" id="GO:0071555">
    <property type="term" value="P:cell wall organization"/>
    <property type="evidence" value="ECO:0007669"/>
    <property type="project" value="UniProtKB-KW"/>
</dbReference>
<dbReference type="Gene3D" id="3.40.1190.10">
    <property type="entry name" value="Mur-like, catalytic domain"/>
    <property type="match status" value="1"/>
</dbReference>
<evidence type="ECO:0000313" key="15">
    <source>
        <dbReference type="EMBL" id="KPQ09619.1"/>
    </source>
</evidence>
<keyword evidence="5 10" id="KW-0067">ATP-binding</keyword>
<evidence type="ECO:0000313" key="16">
    <source>
        <dbReference type="EMBL" id="SCC78389.1"/>
    </source>
</evidence>
<dbReference type="EMBL" id="FMBM01000001">
    <property type="protein sequence ID" value="SCC78389.1"/>
    <property type="molecule type" value="Genomic_DNA"/>
</dbReference>
<keyword evidence="7 10" id="KW-0573">Peptidoglycan synthesis</keyword>
<dbReference type="HAMAP" id="MF_02019">
    <property type="entry name" value="MurF"/>
    <property type="match status" value="1"/>
</dbReference>
<dbReference type="InterPro" id="IPR004101">
    <property type="entry name" value="Mur_ligase_C"/>
</dbReference>
<evidence type="ECO:0000313" key="17">
    <source>
        <dbReference type="Proteomes" id="UP000050497"/>
    </source>
</evidence>
<dbReference type="GO" id="GO:0009252">
    <property type="term" value="P:peptidoglycan biosynthetic process"/>
    <property type="evidence" value="ECO:0007669"/>
    <property type="project" value="UniProtKB-UniRule"/>
</dbReference>
<dbReference type="InterPro" id="IPR035911">
    <property type="entry name" value="MurE/MurF_N"/>
</dbReference>
<dbReference type="EC" id="6.3.2.10" evidence="10 11"/>
<comment type="pathway">
    <text evidence="10 11">Cell wall biogenesis; peptidoglycan biosynthesis.</text>
</comment>
<proteinExistence type="inferred from homology"/>
<dbReference type="Gene3D" id="3.90.190.20">
    <property type="entry name" value="Mur ligase, C-terminal domain"/>
    <property type="match status" value="1"/>
</dbReference>
<dbReference type="Pfam" id="PF02875">
    <property type="entry name" value="Mur_ligase_C"/>
    <property type="match status" value="1"/>
</dbReference>
<reference evidence="16 18" key="2">
    <citation type="submission" date="2016-08" db="EMBL/GenBank/DDBJ databases">
        <authorList>
            <person name="Varghese N."/>
            <person name="Submissions Spin"/>
        </authorList>
    </citation>
    <scope>NUCLEOTIDE SEQUENCE [LARGE SCALE GENOMIC DNA]</scope>
    <source>
        <strain evidence="16 18">HL-109</strain>
    </source>
</reference>
<feature type="domain" description="Mur ligase central" evidence="14">
    <location>
        <begin position="121"/>
        <end position="310"/>
    </location>
</feature>
<evidence type="ECO:0000256" key="1">
    <source>
        <dbReference type="ARBA" id="ARBA00022490"/>
    </source>
</evidence>
<feature type="domain" description="Mur ligase C-terminal" evidence="13">
    <location>
        <begin position="352"/>
        <end position="461"/>
    </location>
</feature>
<keyword evidence="8 10" id="KW-0131">Cell cycle</keyword>
<comment type="function">
    <text evidence="10 11">Involved in cell wall formation. Catalyzes the final step in the synthesis of UDP-N-acetylmuramoyl-pentapeptide, the precursor of murein.</text>
</comment>
<comment type="subcellular location">
    <subcellularLocation>
        <location evidence="10 11">Cytoplasm</location>
    </subcellularLocation>
</comment>
<name>A0A0P8A314_9HYPH</name>
<dbReference type="NCBIfam" id="NF010693">
    <property type="entry name" value="PRK14093.1"/>
    <property type="match status" value="1"/>
</dbReference>
<evidence type="ECO:0000256" key="5">
    <source>
        <dbReference type="ARBA" id="ARBA00022840"/>
    </source>
</evidence>
<dbReference type="InterPro" id="IPR036565">
    <property type="entry name" value="Mur-like_cat_sf"/>
</dbReference>
<comment type="similarity">
    <text evidence="10">Belongs to the MurCDEF family. MurF subfamily.</text>
</comment>
<dbReference type="InterPro" id="IPR005863">
    <property type="entry name" value="UDP-N-AcMur_synth"/>
</dbReference>
<dbReference type="PANTHER" id="PTHR43024">
    <property type="entry name" value="UDP-N-ACETYLMURAMOYL-TRIPEPTIDE--D-ALANYL-D-ALANINE LIGASE"/>
    <property type="match status" value="1"/>
</dbReference>
<evidence type="ECO:0000256" key="8">
    <source>
        <dbReference type="ARBA" id="ARBA00023306"/>
    </source>
</evidence>
<dbReference type="SUPFAM" id="SSF63418">
    <property type="entry name" value="MurE/MurF N-terminal domain"/>
    <property type="match status" value="1"/>
</dbReference>
<evidence type="ECO:0000256" key="11">
    <source>
        <dbReference type="RuleBase" id="RU004136"/>
    </source>
</evidence>
<dbReference type="InterPro" id="IPR013221">
    <property type="entry name" value="Mur_ligase_cen"/>
</dbReference>
<dbReference type="PANTHER" id="PTHR43024:SF1">
    <property type="entry name" value="UDP-N-ACETYLMURAMOYL-TRIPEPTIDE--D-ALANYL-D-ALANINE LIGASE"/>
    <property type="match status" value="1"/>
</dbReference>
<dbReference type="GO" id="GO:0005737">
    <property type="term" value="C:cytoplasm"/>
    <property type="evidence" value="ECO:0007669"/>
    <property type="project" value="UniProtKB-SubCell"/>
</dbReference>
<keyword evidence="4 10" id="KW-0547">Nucleotide-binding</keyword>
<dbReference type="RefSeq" id="WP_275261834.1">
    <property type="nucleotide sequence ID" value="NZ_FMBM01000001.1"/>
</dbReference>
<dbReference type="GO" id="GO:0008360">
    <property type="term" value="P:regulation of cell shape"/>
    <property type="evidence" value="ECO:0007669"/>
    <property type="project" value="UniProtKB-KW"/>
</dbReference>
<dbReference type="Proteomes" id="UP000182800">
    <property type="component" value="Unassembled WGS sequence"/>
</dbReference>
<gene>
    <name evidence="10 15" type="primary">murF</name>
    <name evidence="16" type="ORF">GA0071312_0257</name>
    <name evidence="15" type="ORF">HLUCCO17_13880</name>
</gene>
<evidence type="ECO:0000256" key="4">
    <source>
        <dbReference type="ARBA" id="ARBA00022741"/>
    </source>
</evidence>
<comment type="catalytic activity">
    <reaction evidence="10 11">
        <text>D-alanyl-D-alanine + UDP-N-acetyl-alpha-D-muramoyl-L-alanyl-gamma-D-glutamyl-meso-2,6-diaminopimelate + ATP = UDP-N-acetyl-alpha-D-muramoyl-L-alanyl-gamma-D-glutamyl-meso-2,6-diaminopimeloyl-D-alanyl-D-alanine + ADP + phosphate + H(+)</text>
        <dbReference type="Rhea" id="RHEA:28374"/>
        <dbReference type="ChEBI" id="CHEBI:15378"/>
        <dbReference type="ChEBI" id="CHEBI:30616"/>
        <dbReference type="ChEBI" id="CHEBI:43474"/>
        <dbReference type="ChEBI" id="CHEBI:57822"/>
        <dbReference type="ChEBI" id="CHEBI:61386"/>
        <dbReference type="ChEBI" id="CHEBI:83905"/>
        <dbReference type="ChEBI" id="CHEBI:456216"/>
        <dbReference type="EC" id="6.3.2.10"/>
    </reaction>
</comment>
<dbReference type="GO" id="GO:0047480">
    <property type="term" value="F:UDP-N-acetylmuramoyl-tripeptide-D-alanyl-D-alanine ligase activity"/>
    <property type="evidence" value="ECO:0007669"/>
    <property type="project" value="UniProtKB-UniRule"/>
</dbReference>
<evidence type="ECO:0000313" key="18">
    <source>
        <dbReference type="Proteomes" id="UP000182800"/>
    </source>
</evidence>
<accession>A0A0P8A314</accession>